<dbReference type="CDD" id="cd00086">
    <property type="entry name" value="homeodomain"/>
    <property type="match status" value="1"/>
</dbReference>
<comment type="caution">
    <text evidence="14">The sequence shown here is derived from an EMBL/GenBank/DDBJ whole genome shotgun (WGS) entry which is preliminary data.</text>
</comment>
<dbReference type="Pfam" id="PF00046">
    <property type="entry name" value="Homeodomain"/>
    <property type="match status" value="1"/>
</dbReference>
<dbReference type="PROSITE" id="PS50071">
    <property type="entry name" value="HOMEOBOX_2"/>
    <property type="match status" value="1"/>
</dbReference>
<feature type="domain" description="Homeobox" evidence="13">
    <location>
        <begin position="25"/>
        <end position="85"/>
    </location>
</feature>
<evidence type="ECO:0000259" key="13">
    <source>
        <dbReference type="PROSITE" id="PS50071"/>
    </source>
</evidence>
<dbReference type="InterPro" id="IPR009057">
    <property type="entry name" value="Homeodomain-like_sf"/>
</dbReference>
<evidence type="ECO:0000256" key="1">
    <source>
        <dbReference type="ARBA" id="ARBA00004123"/>
    </source>
</evidence>
<dbReference type="SMART" id="SM00389">
    <property type="entry name" value="HOX"/>
    <property type="match status" value="1"/>
</dbReference>
<gene>
    <name evidence="14" type="ORF">ACH5RR_024229</name>
</gene>
<keyword evidence="4 9" id="KW-0371">Homeobox</keyword>
<evidence type="ECO:0000256" key="10">
    <source>
        <dbReference type="RuleBase" id="RU000682"/>
    </source>
</evidence>
<organism evidence="14 15">
    <name type="scientific">Cinchona calisaya</name>
    <dbReference type="NCBI Taxonomy" id="153742"/>
    <lineage>
        <taxon>Eukaryota</taxon>
        <taxon>Viridiplantae</taxon>
        <taxon>Streptophyta</taxon>
        <taxon>Embryophyta</taxon>
        <taxon>Tracheophyta</taxon>
        <taxon>Spermatophyta</taxon>
        <taxon>Magnoliopsida</taxon>
        <taxon>eudicotyledons</taxon>
        <taxon>Gunneridae</taxon>
        <taxon>Pentapetalae</taxon>
        <taxon>asterids</taxon>
        <taxon>lamiids</taxon>
        <taxon>Gentianales</taxon>
        <taxon>Rubiaceae</taxon>
        <taxon>Cinchonoideae</taxon>
        <taxon>Cinchoneae</taxon>
        <taxon>Cinchona</taxon>
    </lineage>
</organism>
<dbReference type="Pfam" id="PF02183">
    <property type="entry name" value="HALZ"/>
    <property type="match status" value="1"/>
</dbReference>
<dbReference type="EMBL" id="JBJUIK010000010">
    <property type="protein sequence ID" value="KAL3517327.1"/>
    <property type="molecule type" value="Genomic_DNA"/>
</dbReference>
<dbReference type="PANTHER" id="PTHR24326:SF122">
    <property type="entry name" value="HOMEOBOX-LEUCINE ZIPPER PROTEIN HOX6"/>
    <property type="match status" value="1"/>
</dbReference>
<accession>A0ABD2ZFZ3</accession>
<proteinExistence type="inferred from homology"/>
<comment type="function">
    <text evidence="11">Transcription factor.</text>
</comment>
<evidence type="ECO:0000256" key="8">
    <source>
        <dbReference type="ARBA" id="ARBA00058361"/>
    </source>
</evidence>
<dbReference type="GO" id="GO:0009414">
    <property type="term" value="P:response to water deprivation"/>
    <property type="evidence" value="ECO:0007669"/>
    <property type="project" value="UniProtKB-ARBA"/>
</dbReference>
<keyword evidence="15" id="KW-1185">Reference proteome</keyword>
<evidence type="ECO:0000256" key="7">
    <source>
        <dbReference type="ARBA" id="ARBA00025748"/>
    </source>
</evidence>
<evidence type="ECO:0000256" key="9">
    <source>
        <dbReference type="PROSITE-ProRule" id="PRU00108"/>
    </source>
</evidence>
<comment type="function">
    <text evidence="8">Probable transcription activator that may act as growth regulators in response to water deficit.</text>
</comment>
<dbReference type="PROSITE" id="PS00027">
    <property type="entry name" value="HOMEOBOX_1"/>
    <property type="match status" value="1"/>
</dbReference>
<dbReference type="InterPro" id="IPR017970">
    <property type="entry name" value="Homeobox_CS"/>
</dbReference>
<dbReference type="GO" id="GO:0009737">
    <property type="term" value="P:response to abscisic acid"/>
    <property type="evidence" value="ECO:0007669"/>
    <property type="project" value="UniProtKB-ARBA"/>
</dbReference>
<dbReference type="GO" id="GO:0000976">
    <property type="term" value="F:transcription cis-regulatory region binding"/>
    <property type="evidence" value="ECO:0007669"/>
    <property type="project" value="UniProtKB-ARBA"/>
</dbReference>
<keyword evidence="2 11" id="KW-0805">Transcription regulation</keyword>
<keyword evidence="5 11" id="KW-0804">Transcription</keyword>
<dbReference type="FunFam" id="1.10.10.60:FF:000293">
    <property type="entry name" value="Homeobox-leucine zipper protein ATHB-7"/>
    <property type="match status" value="1"/>
</dbReference>
<keyword evidence="6 9" id="KW-0539">Nucleus</keyword>
<evidence type="ECO:0000256" key="11">
    <source>
        <dbReference type="RuleBase" id="RU369038"/>
    </source>
</evidence>
<name>A0ABD2ZFZ3_9GENT</name>
<evidence type="ECO:0000313" key="15">
    <source>
        <dbReference type="Proteomes" id="UP001630127"/>
    </source>
</evidence>
<evidence type="ECO:0000256" key="6">
    <source>
        <dbReference type="ARBA" id="ARBA00023242"/>
    </source>
</evidence>
<dbReference type="InterPro" id="IPR000047">
    <property type="entry name" value="HTH_motif"/>
</dbReference>
<dbReference type="AlphaFoldDB" id="A0ABD2ZFZ3"/>
<evidence type="ECO:0000256" key="3">
    <source>
        <dbReference type="ARBA" id="ARBA00023125"/>
    </source>
</evidence>
<protein>
    <recommendedName>
        <fullName evidence="11">Homeobox-leucine zipper protein</fullName>
    </recommendedName>
    <alternativeName>
        <fullName evidence="11">HD-ZIP protein</fullName>
    </alternativeName>
    <alternativeName>
        <fullName evidence="11">Homeodomain transcription factor</fullName>
    </alternativeName>
</protein>
<evidence type="ECO:0000256" key="4">
    <source>
        <dbReference type="ARBA" id="ARBA00023155"/>
    </source>
</evidence>
<reference evidence="14 15" key="1">
    <citation type="submission" date="2024-11" db="EMBL/GenBank/DDBJ databases">
        <title>A near-complete genome assembly of Cinchona calisaya.</title>
        <authorList>
            <person name="Lian D.C."/>
            <person name="Zhao X.W."/>
            <person name="Wei L."/>
        </authorList>
    </citation>
    <scope>NUCLEOTIDE SEQUENCE [LARGE SCALE GENOMIC DNA]</scope>
    <source>
        <tissue evidence="14">Nenye</tissue>
    </source>
</reference>
<evidence type="ECO:0000313" key="14">
    <source>
        <dbReference type="EMBL" id="KAL3517327.1"/>
    </source>
</evidence>
<dbReference type="Gene3D" id="1.10.10.60">
    <property type="entry name" value="Homeodomain-like"/>
    <property type="match status" value="1"/>
</dbReference>
<dbReference type="GO" id="GO:0000981">
    <property type="term" value="F:DNA-binding transcription factor activity, RNA polymerase II-specific"/>
    <property type="evidence" value="ECO:0007669"/>
    <property type="project" value="UniProtKB-UniRule"/>
</dbReference>
<comment type="subcellular location">
    <subcellularLocation>
        <location evidence="1 9 10">Nucleus</location>
    </subcellularLocation>
</comment>
<feature type="DNA-binding region" description="Homeobox" evidence="9">
    <location>
        <begin position="27"/>
        <end position="86"/>
    </location>
</feature>
<keyword evidence="3 9" id="KW-0238">DNA-binding</keyword>
<dbReference type="PRINTS" id="PR00031">
    <property type="entry name" value="HTHREPRESSR"/>
</dbReference>
<evidence type="ECO:0000256" key="5">
    <source>
        <dbReference type="ARBA" id="ARBA00023163"/>
    </source>
</evidence>
<dbReference type="InterPro" id="IPR001356">
    <property type="entry name" value="HD"/>
</dbReference>
<evidence type="ECO:0000256" key="12">
    <source>
        <dbReference type="SAM" id="MobiDB-lite"/>
    </source>
</evidence>
<dbReference type="Proteomes" id="UP001630127">
    <property type="component" value="Unassembled WGS sequence"/>
</dbReference>
<sequence>MFDSSGENSSSSSAPECFMTSFNTKRKKLNKKRFSDDQVRSLETMFETESKLETKKKLQLASELGLQPRQVAIWFQNKRARWKSKQLERDYSLLRSDYDNLASQFESLKKDKHSLLVQLQKLNDLIDKSEKEGQEASDADEPGVVSSIDNGAAGNAENCTELIDVQPSMYFERSEYGLVSNVLVLSDDDDENIRTNPDYLGLEEGATEQVFNIAEPADSSLTSAEEWGRCLDSDALLEDQPSSGNQWWDFWS</sequence>
<dbReference type="GO" id="GO:0005634">
    <property type="term" value="C:nucleus"/>
    <property type="evidence" value="ECO:0007669"/>
    <property type="project" value="UniProtKB-SubCell"/>
</dbReference>
<comment type="similarity">
    <text evidence="7 11">Belongs to the HD-ZIP homeobox family. Class I subfamily.</text>
</comment>
<evidence type="ECO:0000256" key="2">
    <source>
        <dbReference type="ARBA" id="ARBA00023015"/>
    </source>
</evidence>
<dbReference type="InterPro" id="IPR045224">
    <property type="entry name" value="HDZip_class_I_plant"/>
</dbReference>
<dbReference type="InterPro" id="IPR003106">
    <property type="entry name" value="Leu_zip_homeo"/>
</dbReference>
<dbReference type="SUPFAM" id="SSF46689">
    <property type="entry name" value="Homeodomain-like"/>
    <property type="match status" value="1"/>
</dbReference>
<feature type="region of interest" description="Disordered" evidence="12">
    <location>
        <begin position="129"/>
        <end position="152"/>
    </location>
</feature>
<dbReference type="PANTHER" id="PTHR24326">
    <property type="entry name" value="HOMEOBOX-LEUCINE ZIPPER PROTEIN"/>
    <property type="match status" value="1"/>
</dbReference>